<dbReference type="EMBL" id="LWGR01000021">
    <property type="protein sequence ID" value="KZM68157.1"/>
    <property type="molecule type" value="Genomic_DNA"/>
</dbReference>
<gene>
    <name evidence="2" type="ORF">AWN90_09455</name>
</gene>
<sequence length="270" mass="28815">MAVIGVAWAVSVADTATPVTVIGSVAAVVLVAGAVVAILSMSGLLDTWLPGVRHTVDDVHGGGVELRASRITLPLLFILGGGAGYGIAAWLDWKTGSGSDLLPLSKNNSAGATFALVIGVLLAVFFLIFLIAYFTVTVELYPDGVRRIMRFPLLGRSKQQFVAWDEMAAIAPDKVQGAAQTGGYAVIGMQLKDTREPVQHKLWDTTERVSVPVYLMRCESNTLLALLRYLLSHPQQRVLLAQPDAPSWFAPPPRSTQIQLSHQATATGAT</sequence>
<keyword evidence="3" id="KW-1185">Reference proteome</keyword>
<name>A0A164H2Z9_9NOCA</name>
<feature type="transmembrane region" description="Helical" evidence="1">
    <location>
        <begin position="111"/>
        <end position="141"/>
    </location>
</feature>
<evidence type="ECO:0000313" key="3">
    <source>
        <dbReference type="Proteomes" id="UP000076512"/>
    </source>
</evidence>
<organism evidence="2 3">
    <name type="scientific">Nocardia terpenica</name>
    <dbReference type="NCBI Taxonomy" id="455432"/>
    <lineage>
        <taxon>Bacteria</taxon>
        <taxon>Bacillati</taxon>
        <taxon>Actinomycetota</taxon>
        <taxon>Actinomycetes</taxon>
        <taxon>Mycobacteriales</taxon>
        <taxon>Nocardiaceae</taxon>
        <taxon>Nocardia</taxon>
    </lineage>
</organism>
<comment type="caution">
    <text evidence="2">The sequence shown here is derived from an EMBL/GenBank/DDBJ whole genome shotgun (WGS) entry which is preliminary data.</text>
</comment>
<protein>
    <submittedName>
        <fullName evidence="2">Uncharacterized protein</fullName>
    </submittedName>
</protein>
<keyword evidence="1" id="KW-0812">Transmembrane</keyword>
<accession>A0A164H2Z9</accession>
<dbReference type="AlphaFoldDB" id="A0A164H2Z9"/>
<evidence type="ECO:0000256" key="1">
    <source>
        <dbReference type="SAM" id="Phobius"/>
    </source>
</evidence>
<keyword evidence="1" id="KW-0472">Membrane</keyword>
<feature type="transmembrane region" description="Helical" evidence="1">
    <location>
        <begin position="71"/>
        <end position="91"/>
    </location>
</feature>
<feature type="transmembrane region" description="Helical" evidence="1">
    <location>
        <begin position="25"/>
        <end position="45"/>
    </location>
</feature>
<proteinExistence type="predicted"/>
<dbReference type="Proteomes" id="UP000076512">
    <property type="component" value="Unassembled WGS sequence"/>
</dbReference>
<evidence type="ECO:0000313" key="2">
    <source>
        <dbReference type="EMBL" id="KZM68157.1"/>
    </source>
</evidence>
<keyword evidence="1" id="KW-1133">Transmembrane helix</keyword>
<reference evidence="2 3" key="1">
    <citation type="submission" date="2016-04" db="EMBL/GenBank/DDBJ databases">
        <authorList>
            <person name="Evans L.H."/>
            <person name="Alamgir A."/>
            <person name="Owens N."/>
            <person name="Weber N.D."/>
            <person name="Virtaneva K."/>
            <person name="Barbian K."/>
            <person name="Babar A."/>
            <person name="Rosenke K."/>
        </authorList>
    </citation>
    <scope>NUCLEOTIDE SEQUENCE [LARGE SCALE GENOMIC DNA]</scope>
    <source>
        <strain evidence="2 3">IFM 0406</strain>
    </source>
</reference>
<dbReference type="STRING" id="455432.AWN90_09455"/>